<sequence length="274" mass="30707">MNKYIVIAVMVLLSVFKVQAKTLDAYSMPRTEVVPIKSSVNGGQYELLVKLPEGYVDNPKQHYPVIYYTDAVWQIDLLSAATTFLMEDVILVGISWQKDMGKLKGSSAHISRFRDYTVTPSKDEKRQAKYQFGKASEHLAFIRQDVIKLVETRYRTVPEQRAYFGYSLGGQFGLYALLAHPDTFKNYILGSPAIGGSIDYLSALLAKKNTINANVFISYGDNEARLSKNVDTFLKVLKSHQKSQLALTHEVMKGDHSQAVPMTAARGVAWLSQL</sequence>
<gene>
    <name evidence="4" type="ORF">A7985_19635</name>
</gene>
<dbReference type="AlphaFoldDB" id="A0A1C0TLH7"/>
<dbReference type="InterPro" id="IPR000801">
    <property type="entry name" value="Esterase-like"/>
</dbReference>
<dbReference type="RefSeq" id="WP_065792192.1">
    <property type="nucleotide sequence ID" value="NZ_MAUJ01000008.1"/>
</dbReference>
<feature type="chain" id="PRO_5008646036" description="Hydrolase" evidence="3">
    <location>
        <begin position="21"/>
        <end position="274"/>
    </location>
</feature>
<proteinExistence type="inferred from homology"/>
<comment type="similarity">
    <text evidence="1">Belongs to the esterase D family.</text>
</comment>
<dbReference type="EMBL" id="MAUJ01000008">
    <property type="protein sequence ID" value="OCQ19634.1"/>
    <property type="molecule type" value="Genomic_DNA"/>
</dbReference>
<dbReference type="Proteomes" id="UP000093366">
    <property type="component" value="Unassembled WGS sequence"/>
</dbReference>
<evidence type="ECO:0000313" key="4">
    <source>
        <dbReference type="EMBL" id="OCQ19634.1"/>
    </source>
</evidence>
<dbReference type="GO" id="GO:0016788">
    <property type="term" value="F:hydrolase activity, acting on ester bonds"/>
    <property type="evidence" value="ECO:0007669"/>
    <property type="project" value="TreeGrafter"/>
</dbReference>
<dbReference type="PANTHER" id="PTHR40841:SF2">
    <property type="entry name" value="SIDEROPHORE-DEGRADING ESTERASE (EUROFUNG)"/>
    <property type="match status" value="1"/>
</dbReference>
<accession>A0A1C0TLH7</accession>
<dbReference type="PANTHER" id="PTHR40841">
    <property type="entry name" value="SIDEROPHORE TRIACETYLFUSARININE C ESTERASE"/>
    <property type="match status" value="1"/>
</dbReference>
<comment type="caution">
    <text evidence="4">The sequence shown here is derived from an EMBL/GenBank/DDBJ whole genome shotgun (WGS) entry which is preliminary data.</text>
</comment>
<reference evidence="5" key="1">
    <citation type="submission" date="2016-07" db="EMBL/GenBank/DDBJ databases">
        <authorList>
            <person name="Florea S."/>
            <person name="Webb J.S."/>
            <person name="Jaromczyk J."/>
            <person name="Schardl C.L."/>
        </authorList>
    </citation>
    <scope>NUCLEOTIDE SEQUENCE [LARGE SCALE GENOMIC DNA]</scope>
    <source>
        <strain evidence="5">IPB1</strain>
    </source>
</reference>
<dbReference type="InterPro" id="IPR029058">
    <property type="entry name" value="AB_hydrolase_fold"/>
</dbReference>
<evidence type="ECO:0000313" key="5">
    <source>
        <dbReference type="Proteomes" id="UP000093366"/>
    </source>
</evidence>
<name>A0A1C0TLH7_9GAMM</name>
<dbReference type="OrthoDB" id="6381520at2"/>
<feature type="signal peptide" evidence="3">
    <location>
        <begin position="1"/>
        <end position="20"/>
    </location>
</feature>
<dbReference type="Pfam" id="PF00756">
    <property type="entry name" value="Esterase"/>
    <property type="match status" value="1"/>
</dbReference>
<keyword evidence="2" id="KW-0378">Hydrolase</keyword>
<keyword evidence="3" id="KW-0732">Signal</keyword>
<protein>
    <recommendedName>
        <fullName evidence="6">Hydrolase</fullName>
    </recommendedName>
</protein>
<evidence type="ECO:0000256" key="3">
    <source>
        <dbReference type="SAM" id="SignalP"/>
    </source>
</evidence>
<dbReference type="InterPro" id="IPR052558">
    <property type="entry name" value="Siderophore_Hydrolase_D"/>
</dbReference>
<organism evidence="4 5">
    <name type="scientific">Pseudoalteromonas luteoviolacea</name>
    <dbReference type="NCBI Taxonomy" id="43657"/>
    <lineage>
        <taxon>Bacteria</taxon>
        <taxon>Pseudomonadati</taxon>
        <taxon>Pseudomonadota</taxon>
        <taxon>Gammaproteobacteria</taxon>
        <taxon>Alteromonadales</taxon>
        <taxon>Pseudoalteromonadaceae</taxon>
        <taxon>Pseudoalteromonas</taxon>
    </lineage>
</organism>
<evidence type="ECO:0000256" key="2">
    <source>
        <dbReference type="ARBA" id="ARBA00022801"/>
    </source>
</evidence>
<evidence type="ECO:0000256" key="1">
    <source>
        <dbReference type="ARBA" id="ARBA00005622"/>
    </source>
</evidence>
<dbReference type="Gene3D" id="3.40.50.1820">
    <property type="entry name" value="alpha/beta hydrolase"/>
    <property type="match status" value="1"/>
</dbReference>
<dbReference type="SUPFAM" id="SSF53474">
    <property type="entry name" value="alpha/beta-Hydrolases"/>
    <property type="match status" value="1"/>
</dbReference>
<evidence type="ECO:0008006" key="6">
    <source>
        <dbReference type="Google" id="ProtNLM"/>
    </source>
</evidence>